<accession>A0A1M7KKV7</accession>
<dbReference type="STRING" id="1120996.SAMN02746066_02791"/>
<evidence type="ECO:0000313" key="2">
    <source>
        <dbReference type="EMBL" id="SHM66078.1"/>
    </source>
</evidence>
<evidence type="ECO:0008006" key="4">
    <source>
        <dbReference type="Google" id="ProtNLM"/>
    </source>
</evidence>
<evidence type="ECO:0000313" key="3">
    <source>
        <dbReference type="Proteomes" id="UP000184038"/>
    </source>
</evidence>
<keyword evidence="1" id="KW-1133">Transmembrane helix</keyword>
<keyword evidence="1" id="KW-0812">Transmembrane</keyword>
<sequence>MKIEKRGKRVLRVLICIVFIILIAIVINFIPTWNLKTKGMHKLEGEWITVYYETEEAAAKDVFVLAENKAEELTKKLGFTAKQDVNIYIYDNQKTMQRKKYGFIAPMLSLDWYIGDNIGTNVILTSPANPGKVHTYDNNKYAVLHEMVHGYVSILNEKVQLWLTEGMALYLGNGEPFQRSYLASMKIPSYSDIQTKNPVRFSKMSGYTFAHTYIDYLEVTYGWEKVIEIIRTEDYHKVLGKSEKEIYQEWVEYINK</sequence>
<dbReference type="AlphaFoldDB" id="A0A1M7KKV7"/>
<proteinExistence type="predicted"/>
<organism evidence="2 3">
    <name type="scientific">Anaerosporobacter mobilis DSM 15930</name>
    <dbReference type="NCBI Taxonomy" id="1120996"/>
    <lineage>
        <taxon>Bacteria</taxon>
        <taxon>Bacillati</taxon>
        <taxon>Bacillota</taxon>
        <taxon>Clostridia</taxon>
        <taxon>Lachnospirales</taxon>
        <taxon>Lachnospiraceae</taxon>
        <taxon>Anaerosporobacter</taxon>
    </lineage>
</organism>
<keyword evidence="1" id="KW-0472">Membrane</keyword>
<evidence type="ECO:0000256" key="1">
    <source>
        <dbReference type="SAM" id="Phobius"/>
    </source>
</evidence>
<gene>
    <name evidence="2" type="ORF">SAMN02746066_02791</name>
</gene>
<dbReference type="EMBL" id="FRCP01000014">
    <property type="protein sequence ID" value="SHM66078.1"/>
    <property type="molecule type" value="Genomic_DNA"/>
</dbReference>
<feature type="transmembrane region" description="Helical" evidence="1">
    <location>
        <begin position="12"/>
        <end position="33"/>
    </location>
</feature>
<keyword evidence="3" id="KW-1185">Reference proteome</keyword>
<protein>
    <recommendedName>
        <fullName evidence="4">Peptidase MA superfamily protein</fullName>
    </recommendedName>
</protein>
<dbReference type="RefSeq" id="WP_242952545.1">
    <property type="nucleotide sequence ID" value="NZ_FRCP01000014.1"/>
</dbReference>
<dbReference type="Proteomes" id="UP000184038">
    <property type="component" value="Unassembled WGS sequence"/>
</dbReference>
<reference evidence="2 3" key="1">
    <citation type="submission" date="2016-11" db="EMBL/GenBank/DDBJ databases">
        <authorList>
            <person name="Jaros S."/>
            <person name="Januszkiewicz K."/>
            <person name="Wedrychowicz H."/>
        </authorList>
    </citation>
    <scope>NUCLEOTIDE SEQUENCE [LARGE SCALE GENOMIC DNA]</scope>
    <source>
        <strain evidence="2 3">DSM 15930</strain>
    </source>
</reference>
<name>A0A1M7KKV7_9FIRM</name>